<comment type="caution">
    <text evidence="2">The sequence shown here is derived from an EMBL/GenBank/DDBJ whole genome shotgun (WGS) entry which is preliminary data.</text>
</comment>
<dbReference type="AlphaFoldDB" id="A0A4C1Z2D4"/>
<evidence type="ECO:0000256" key="1">
    <source>
        <dbReference type="SAM" id="MobiDB-lite"/>
    </source>
</evidence>
<feature type="compositionally biased region" description="Gly residues" evidence="1">
    <location>
        <begin position="16"/>
        <end position="26"/>
    </location>
</feature>
<keyword evidence="3" id="KW-1185">Reference proteome</keyword>
<sequence>MSTTAQSSKYRPPGARAGGGGRGTRPGAGKNAREKEKRGKRKQVPATRDWKLPGRVAMTTAAATHCLPLPSRYSALLEKQPENAHVFAEPSWACGLEAALRSNVERKKIYTRAAAAPRQRPMARRMTLALYFPHYRILDVSDVRPGGKRWRLVRNVTEVEPPRPASAVKRRVAKFSDQLWVADRPLLRIVAYLHSLSVAERAQRARANTRSGTRRRLGRARPVGSEPAVACVVQINTKNIKMAITYAFEKVSS</sequence>
<protein>
    <submittedName>
        <fullName evidence="2">Uncharacterized protein</fullName>
    </submittedName>
</protein>
<proteinExistence type="predicted"/>
<name>A0A4C1Z2D4_EUMVA</name>
<dbReference type="EMBL" id="BGZK01001594">
    <property type="protein sequence ID" value="GBP82911.1"/>
    <property type="molecule type" value="Genomic_DNA"/>
</dbReference>
<accession>A0A4C1Z2D4</accession>
<reference evidence="2 3" key="1">
    <citation type="journal article" date="2019" name="Commun. Biol.">
        <title>The bagworm genome reveals a unique fibroin gene that provides high tensile strength.</title>
        <authorList>
            <person name="Kono N."/>
            <person name="Nakamura H."/>
            <person name="Ohtoshi R."/>
            <person name="Tomita M."/>
            <person name="Numata K."/>
            <person name="Arakawa K."/>
        </authorList>
    </citation>
    <scope>NUCLEOTIDE SEQUENCE [LARGE SCALE GENOMIC DNA]</scope>
</reference>
<organism evidence="2 3">
    <name type="scientific">Eumeta variegata</name>
    <name type="common">Bagworm moth</name>
    <name type="synonym">Eumeta japonica</name>
    <dbReference type="NCBI Taxonomy" id="151549"/>
    <lineage>
        <taxon>Eukaryota</taxon>
        <taxon>Metazoa</taxon>
        <taxon>Ecdysozoa</taxon>
        <taxon>Arthropoda</taxon>
        <taxon>Hexapoda</taxon>
        <taxon>Insecta</taxon>
        <taxon>Pterygota</taxon>
        <taxon>Neoptera</taxon>
        <taxon>Endopterygota</taxon>
        <taxon>Lepidoptera</taxon>
        <taxon>Glossata</taxon>
        <taxon>Ditrysia</taxon>
        <taxon>Tineoidea</taxon>
        <taxon>Psychidae</taxon>
        <taxon>Oiketicinae</taxon>
        <taxon>Eumeta</taxon>
    </lineage>
</organism>
<evidence type="ECO:0000313" key="3">
    <source>
        <dbReference type="Proteomes" id="UP000299102"/>
    </source>
</evidence>
<dbReference type="Proteomes" id="UP000299102">
    <property type="component" value="Unassembled WGS sequence"/>
</dbReference>
<feature type="region of interest" description="Disordered" evidence="1">
    <location>
        <begin position="1"/>
        <end position="49"/>
    </location>
</feature>
<gene>
    <name evidence="2" type="ORF">EVAR_25544_1</name>
</gene>
<evidence type="ECO:0000313" key="2">
    <source>
        <dbReference type="EMBL" id="GBP82911.1"/>
    </source>
</evidence>